<evidence type="ECO:0000256" key="1">
    <source>
        <dbReference type="SAM" id="Coils"/>
    </source>
</evidence>
<dbReference type="PANTHER" id="PTHR46033:SF1">
    <property type="entry name" value="PROTEIN MAIN-LIKE 2"/>
    <property type="match status" value="1"/>
</dbReference>
<reference evidence="5 6" key="1">
    <citation type="journal article" date="2020" name="IScience">
        <title>Genome Sequencing of the Endangered Kingdonia uniflora (Circaeasteraceae, Ranunculales) Reveals Potential Mechanisms of Evolutionary Specialization.</title>
        <authorList>
            <person name="Sun Y."/>
            <person name="Deng T."/>
            <person name="Zhang A."/>
            <person name="Moore M.J."/>
            <person name="Landis J.B."/>
            <person name="Lin N."/>
            <person name="Zhang H."/>
            <person name="Zhang X."/>
            <person name="Huang J."/>
            <person name="Zhang X."/>
            <person name="Sun H."/>
            <person name="Wang H."/>
        </authorList>
    </citation>
    <scope>NUCLEOTIDE SEQUENCE [LARGE SCALE GENOMIC DNA]</scope>
    <source>
        <strain evidence="5">TB1705</strain>
        <tissue evidence="5">Leaf</tissue>
    </source>
</reference>
<keyword evidence="6" id="KW-1185">Reference proteome</keyword>
<feature type="region of interest" description="Disordered" evidence="2">
    <location>
        <begin position="1"/>
        <end position="76"/>
    </location>
</feature>
<dbReference type="PANTHER" id="PTHR46033">
    <property type="entry name" value="PROTEIN MAIN-LIKE 2"/>
    <property type="match status" value="1"/>
</dbReference>
<dbReference type="InterPro" id="IPR044824">
    <property type="entry name" value="MAIN-like"/>
</dbReference>
<dbReference type="Pfam" id="PF10536">
    <property type="entry name" value="PMD"/>
    <property type="match status" value="1"/>
</dbReference>
<accession>A0A7J7MHW0</accession>
<dbReference type="InterPro" id="IPR019557">
    <property type="entry name" value="AminoTfrase-like_pln_mobile"/>
</dbReference>
<keyword evidence="3" id="KW-0812">Transmembrane</keyword>
<organism evidence="5 6">
    <name type="scientific">Kingdonia uniflora</name>
    <dbReference type="NCBI Taxonomy" id="39325"/>
    <lineage>
        <taxon>Eukaryota</taxon>
        <taxon>Viridiplantae</taxon>
        <taxon>Streptophyta</taxon>
        <taxon>Embryophyta</taxon>
        <taxon>Tracheophyta</taxon>
        <taxon>Spermatophyta</taxon>
        <taxon>Magnoliopsida</taxon>
        <taxon>Ranunculales</taxon>
        <taxon>Circaeasteraceae</taxon>
        <taxon>Kingdonia</taxon>
    </lineage>
</organism>
<dbReference type="GO" id="GO:0010073">
    <property type="term" value="P:meristem maintenance"/>
    <property type="evidence" value="ECO:0007669"/>
    <property type="project" value="InterPro"/>
</dbReference>
<dbReference type="Proteomes" id="UP000541444">
    <property type="component" value="Unassembled WGS sequence"/>
</dbReference>
<feature type="coiled-coil region" evidence="1">
    <location>
        <begin position="427"/>
        <end position="461"/>
    </location>
</feature>
<feature type="transmembrane region" description="Helical" evidence="3">
    <location>
        <begin position="239"/>
        <end position="259"/>
    </location>
</feature>
<comment type="caution">
    <text evidence="5">The sequence shown here is derived from an EMBL/GenBank/DDBJ whole genome shotgun (WGS) entry which is preliminary data.</text>
</comment>
<dbReference type="EMBL" id="JACGCM010001498">
    <property type="protein sequence ID" value="KAF6154392.1"/>
    <property type="molecule type" value="Genomic_DNA"/>
</dbReference>
<keyword evidence="3" id="KW-1133">Transmembrane helix</keyword>
<feature type="domain" description="Aminotransferase-like plant mobile" evidence="4">
    <location>
        <begin position="112"/>
        <end position="265"/>
    </location>
</feature>
<feature type="compositionally biased region" description="Acidic residues" evidence="2">
    <location>
        <begin position="1"/>
        <end position="11"/>
    </location>
</feature>
<evidence type="ECO:0000256" key="3">
    <source>
        <dbReference type="SAM" id="Phobius"/>
    </source>
</evidence>
<keyword evidence="1" id="KW-0175">Coiled coil</keyword>
<protein>
    <recommendedName>
        <fullName evidence="4">Aminotransferase-like plant mobile domain-containing protein</fullName>
    </recommendedName>
</protein>
<evidence type="ECO:0000256" key="2">
    <source>
        <dbReference type="SAM" id="MobiDB-lite"/>
    </source>
</evidence>
<keyword evidence="3" id="KW-0472">Membrane</keyword>
<evidence type="ECO:0000259" key="4">
    <source>
        <dbReference type="Pfam" id="PF10536"/>
    </source>
</evidence>
<dbReference type="AlphaFoldDB" id="A0A7J7MHW0"/>
<name>A0A7J7MHW0_9MAGN</name>
<proteinExistence type="predicted"/>
<evidence type="ECO:0000313" key="5">
    <source>
        <dbReference type="EMBL" id="KAF6154392.1"/>
    </source>
</evidence>
<gene>
    <name evidence="5" type="ORF">GIB67_008801</name>
</gene>
<sequence>MNEGIETENEPQIEQFGNADFNDESSPQRNDLGVGSAEDFLGAQPTEGELMNEENVKAPPMADPPQTEVSQKETASPIDDTCLRVHHHAPAWHLEKEPTIVRDLVMFVSLDMISEISYEHYNAGLISAICEHWQPDTNTFHFSCGKMTLSLYDVQHLIGLSADGDVPITKGSWSLPKLVEIFKKNLYQDEDFFNSMKTKGQGNSLSLVKLVNFYAGKLEKINDSIQNERPAGQKKKTMLALFVACTYMLYVLGTFLLPVRKGSYVTARDSFDNYKVEDVVGEPYRAERRSDHDFNENTFFNGLTSSPDHVEPIYPNRVVRQFARIQPIPKNPKYAEVSGLRTWDGEEKKKFKHKYEWVDVFSKGLWKEWISVSWTKICPPTVDLSANDAIGLSTCHPIGRVQSKPDNCDVPMEVSRELPNVCEHEKYLMLRDENKALVEQISVLKEEVQKMKDQKKFEEMKEDRILNDVVHEQYVKSFKKLPAKLEEKLAVIPKGEPVPSRDLQKKIVELTVKYEDVVKRLKEKESFIITSNYRWVAKCKSDTVIHDKKIETLEAWRQAMKKEFHSGELAEKDDPTFIELFDQYNRFYTNTTRAQRQQYARLFTRYGAPMPPVSTLWLAHVDLGLRGDFQRDMVQKWFGVTIKLFKALLKENNVKGYKLKDLI</sequence>
<evidence type="ECO:0000313" key="6">
    <source>
        <dbReference type="Proteomes" id="UP000541444"/>
    </source>
</evidence>